<organism evidence="13">
    <name type="scientific">Strongyloides ratti</name>
    <name type="common">Parasitic roundworm</name>
    <dbReference type="NCBI Taxonomy" id="34506"/>
    <lineage>
        <taxon>Eukaryota</taxon>
        <taxon>Metazoa</taxon>
        <taxon>Ecdysozoa</taxon>
        <taxon>Nematoda</taxon>
        <taxon>Chromadorea</taxon>
        <taxon>Rhabditida</taxon>
        <taxon>Tylenchina</taxon>
        <taxon>Panagrolaimomorpha</taxon>
        <taxon>Strongyloidoidea</taxon>
        <taxon>Strongyloididae</taxon>
        <taxon>Strongyloides</taxon>
    </lineage>
</organism>
<dbReference type="PANTHER" id="PTHR43344">
    <property type="entry name" value="PHOSPHOSERINE PHOSPHATASE"/>
    <property type="match status" value="1"/>
</dbReference>
<dbReference type="SUPFAM" id="SSF56784">
    <property type="entry name" value="HAD-like"/>
    <property type="match status" value="1"/>
</dbReference>
<evidence type="ECO:0000313" key="15">
    <source>
        <dbReference type="WBParaSite" id="SRAE_X000209300.1"/>
    </source>
</evidence>
<evidence type="ECO:0000313" key="13">
    <source>
        <dbReference type="EMBL" id="CEF60355.2"/>
    </source>
</evidence>
<dbReference type="Pfam" id="PF00702">
    <property type="entry name" value="Hydrolase"/>
    <property type="match status" value="1"/>
</dbReference>
<dbReference type="EMBL" id="LN609398">
    <property type="protein sequence ID" value="CEF60355.2"/>
    <property type="molecule type" value="Genomic_DNA"/>
</dbReference>
<sequence>MTLFSHILTTNKSYPFIYKHLYLLYHKTILNMVFEKSNTNGSIIIEKKLKNIKLTSFEEDSFKEDTKKIWRNVDAVCFDVDSTVCQDEAIDEFAKYLGCGEKVSNCTKNAMSGSMTFREALKIRLDIMKPTKEQFMRYVDNYEPLLTKDIINLIKALQIKGAKVYLVSGGFRKIIIPVAKLLGINETNIYANEIIFDDKGNYIGFDKNEYTSDSGNENVGKAGVCKMLKKKYGYKNLVMIGDGATDAEACPPADAFIGFGGNVIREPVVKLANWYVYDFKTLIDELKKE</sequence>
<dbReference type="GO" id="GO:0000287">
    <property type="term" value="F:magnesium ion binding"/>
    <property type="evidence" value="ECO:0007669"/>
    <property type="project" value="TreeGrafter"/>
</dbReference>
<reference evidence="14" key="1">
    <citation type="submission" date="2014-09" db="EMBL/GenBank/DDBJ databases">
        <authorList>
            <person name="Martin A.A."/>
        </authorList>
    </citation>
    <scope>NUCLEOTIDE SEQUENCE</scope>
    <source>
        <strain evidence="14">ED321</strain>
    </source>
</reference>
<dbReference type="GO" id="GO:0036424">
    <property type="term" value="F:L-phosphoserine phosphatase activity"/>
    <property type="evidence" value="ECO:0007669"/>
    <property type="project" value="InterPro"/>
</dbReference>
<evidence type="ECO:0000256" key="12">
    <source>
        <dbReference type="PIRSR" id="PIRSR604469-1"/>
    </source>
</evidence>
<feature type="active site" description="Nucleophile" evidence="12">
    <location>
        <position position="79"/>
    </location>
</feature>
<comment type="cofactor">
    <cofactor evidence="1">
        <name>Mg(2+)</name>
        <dbReference type="ChEBI" id="CHEBI:18420"/>
    </cofactor>
</comment>
<dbReference type="CDD" id="cd04309">
    <property type="entry name" value="HAD_PSP_eu"/>
    <property type="match status" value="1"/>
</dbReference>
<name>A0A090KS62_STRRB</name>
<dbReference type="NCBIfam" id="TIGR00338">
    <property type="entry name" value="serB"/>
    <property type="match status" value="1"/>
</dbReference>
<dbReference type="WormBase" id="SRAE_X000209300">
    <property type="protein sequence ID" value="SRP12166"/>
    <property type="gene ID" value="WBGene00267671"/>
</dbReference>
<dbReference type="Gene3D" id="1.10.150.210">
    <property type="entry name" value="Phosphoserine phosphatase, domain 2"/>
    <property type="match status" value="1"/>
</dbReference>
<comment type="pathway">
    <text evidence="2">Amino-acid biosynthesis; L-serine biosynthesis; L-serine from 3-phospho-D-glycerate: step 3/3.</text>
</comment>
<evidence type="ECO:0000256" key="11">
    <source>
        <dbReference type="ARBA" id="ARBA00031693"/>
    </source>
</evidence>
<dbReference type="RefSeq" id="XP_024499564.1">
    <property type="nucleotide sequence ID" value="XM_024643885.1"/>
</dbReference>
<dbReference type="InterPro" id="IPR004469">
    <property type="entry name" value="PSP"/>
</dbReference>
<keyword evidence="7" id="KW-0479">Metal-binding</keyword>
<proteinExistence type="inferred from homology"/>
<keyword evidence="9" id="KW-0460">Magnesium</keyword>
<keyword evidence="6" id="KW-0028">Amino-acid biosynthesis</keyword>
<keyword evidence="14" id="KW-1185">Reference proteome</keyword>
<reference evidence="13" key="2">
    <citation type="submission" date="2014-09" db="EMBL/GenBank/DDBJ databases">
        <authorList>
            <person name="Aslett A.Martin."/>
        </authorList>
    </citation>
    <scope>NUCLEOTIDE SEQUENCE</scope>
    <source>
        <strain evidence="13">ED321 Heterogonic</strain>
    </source>
</reference>
<dbReference type="GO" id="GO:0005737">
    <property type="term" value="C:cytoplasm"/>
    <property type="evidence" value="ECO:0007669"/>
    <property type="project" value="TreeGrafter"/>
</dbReference>
<dbReference type="Proteomes" id="UP000035682">
    <property type="component" value="Unplaced"/>
</dbReference>
<keyword evidence="10" id="KW-0718">Serine biosynthesis</keyword>
<feature type="active site" description="Proton donor" evidence="12">
    <location>
        <position position="81"/>
    </location>
</feature>
<comment type="similarity">
    <text evidence="3">Belongs to the HAD-like hydrolase superfamily. SerB family.</text>
</comment>
<dbReference type="GeneID" id="36385165"/>
<evidence type="ECO:0000256" key="1">
    <source>
        <dbReference type="ARBA" id="ARBA00001946"/>
    </source>
</evidence>
<accession>A0A090KS62</accession>
<reference evidence="15" key="3">
    <citation type="submission" date="2020-12" db="UniProtKB">
        <authorList>
            <consortium name="WormBaseParasite"/>
        </authorList>
    </citation>
    <scope>IDENTIFICATION</scope>
</reference>
<keyword evidence="8" id="KW-0378">Hydrolase</keyword>
<evidence type="ECO:0000256" key="5">
    <source>
        <dbReference type="ARBA" id="ARBA00015196"/>
    </source>
</evidence>
<dbReference type="PANTHER" id="PTHR43344:SF2">
    <property type="entry name" value="PHOSPHOSERINE PHOSPHATASE"/>
    <property type="match status" value="1"/>
</dbReference>
<evidence type="ECO:0000256" key="8">
    <source>
        <dbReference type="ARBA" id="ARBA00022801"/>
    </source>
</evidence>
<dbReference type="OMA" id="ANYFIGF"/>
<dbReference type="UniPathway" id="UPA00135">
    <property type="reaction ID" value="UER00198"/>
</dbReference>
<evidence type="ECO:0000256" key="9">
    <source>
        <dbReference type="ARBA" id="ARBA00022842"/>
    </source>
</evidence>
<dbReference type="EC" id="3.1.3.3" evidence="4"/>
<dbReference type="WBParaSite" id="SRAE_X000209300.1">
    <property type="protein sequence ID" value="SRAE_X000209300.1"/>
    <property type="gene ID" value="WBGene00267671"/>
</dbReference>
<dbReference type="NCBIfam" id="TIGR01488">
    <property type="entry name" value="HAD-SF-IB"/>
    <property type="match status" value="1"/>
</dbReference>
<dbReference type="InterPro" id="IPR050582">
    <property type="entry name" value="HAD-like_SerB"/>
</dbReference>
<evidence type="ECO:0000313" key="14">
    <source>
        <dbReference type="Proteomes" id="UP000035682"/>
    </source>
</evidence>
<dbReference type="Gene3D" id="3.40.50.1000">
    <property type="entry name" value="HAD superfamily/HAD-like"/>
    <property type="match status" value="1"/>
</dbReference>
<dbReference type="CTD" id="36385165"/>
<evidence type="ECO:0000256" key="10">
    <source>
        <dbReference type="ARBA" id="ARBA00023299"/>
    </source>
</evidence>
<gene>
    <name evidence="13 15 16" type="ORF">SRAE_X000209300</name>
</gene>
<evidence type="ECO:0000256" key="3">
    <source>
        <dbReference type="ARBA" id="ARBA00009184"/>
    </source>
</evidence>
<evidence type="ECO:0000256" key="6">
    <source>
        <dbReference type="ARBA" id="ARBA00022605"/>
    </source>
</evidence>
<evidence type="ECO:0000313" key="16">
    <source>
        <dbReference type="WormBase" id="SRAE_X000209300"/>
    </source>
</evidence>
<evidence type="ECO:0000256" key="7">
    <source>
        <dbReference type="ARBA" id="ARBA00022723"/>
    </source>
</evidence>
<dbReference type="AlphaFoldDB" id="A0A090KS62"/>
<dbReference type="InterPro" id="IPR036412">
    <property type="entry name" value="HAD-like_sf"/>
</dbReference>
<evidence type="ECO:0000256" key="2">
    <source>
        <dbReference type="ARBA" id="ARBA00005135"/>
    </source>
</evidence>
<dbReference type="OrthoDB" id="27226at2759"/>
<evidence type="ECO:0000256" key="4">
    <source>
        <dbReference type="ARBA" id="ARBA00012640"/>
    </source>
</evidence>
<protein>
    <recommendedName>
        <fullName evidence="5">Phosphoserine phosphatase</fullName>
        <ecNumber evidence="4">3.1.3.3</ecNumber>
    </recommendedName>
    <alternativeName>
        <fullName evidence="11">O-phosphoserine phosphohydrolase</fullName>
    </alternativeName>
</protein>
<dbReference type="InterPro" id="IPR023214">
    <property type="entry name" value="HAD_sf"/>
</dbReference>
<dbReference type="GO" id="GO:0006564">
    <property type="term" value="P:L-serine biosynthetic process"/>
    <property type="evidence" value="ECO:0007669"/>
    <property type="project" value="UniProtKB-KW"/>
</dbReference>